<dbReference type="Proteomes" id="UP000030526">
    <property type="component" value="Unassembled WGS sequence"/>
</dbReference>
<name>A0A0A2XRL2_9PAST</name>
<dbReference type="PANTHER" id="PTHR37550">
    <property type="entry name" value="ANTITOXIN VAPB1"/>
    <property type="match status" value="1"/>
</dbReference>
<dbReference type="AlphaFoldDB" id="A0A0A2XRL2"/>
<dbReference type="SUPFAM" id="SSF89447">
    <property type="entry name" value="AbrB/MazE/MraZ-like"/>
    <property type="match status" value="1"/>
</dbReference>
<dbReference type="EMBL" id="JPXS01000014">
    <property type="protein sequence ID" value="KGQ33335.1"/>
    <property type="molecule type" value="Genomic_DNA"/>
</dbReference>
<evidence type="ECO:0000313" key="1">
    <source>
        <dbReference type="EMBL" id="KGQ33335.1"/>
    </source>
</evidence>
<dbReference type="InterPro" id="IPR047976">
    <property type="entry name" value="Anti_VapB2-like"/>
</dbReference>
<dbReference type="EMBL" id="UGGZ01000001">
    <property type="protein sequence ID" value="STO38123.1"/>
    <property type="molecule type" value="Genomic_DNA"/>
</dbReference>
<dbReference type="PANTHER" id="PTHR37550:SF3">
    <property type="entry name" value="ANTITOXIN VAPB1"/>
    <property type="match status" value="1"/>
</dbReference>
<dbReference type="GeneID" id="77264363"/>
<proteinExistence type="predicted"/>
<reference evidence="1 3" key="1">
    <citation type="submission" date="2014-08" db="EMBL/GenBank/DDBJ databases">
        <title>Chaperone-usher fimbriae in a diverse selection of Gallibacterium genomes.</title>
        <authorList>
            <person name="Kudirkiene E."/>
            <person name="Bager R.J."/>
            <person name="Johnson T.J."/>
            <person name="Bojesen A.M."/>
        </authorList>
    </citation>
    <scope>NUCLEOTIDE SEQUENCE [LARGE SCALE GENOMIC DNA]</scope>
    <source>
        <strain evidence="1 3">20558/3kl.</strain>
    </source>
</reference>
<dbReference type="Proteomes" id="UP000254232">
    <property type="component" value="Unassembled WGS sequence"/>
</dbReference>
<organism evidence="1 3">
    <name type="scientific">Gallibacterium anatis</name>
    <dbReference type="NCBI Taxonomy" id="750"/>
    <lineage>
        <taxon>Bacteria</taxon>
        <taxon>Pseudomonadati</taxon>
        <taxon>Pseudomonadota</taxon>
        <taxon>Gammaproteobacteria</taxon>
        <taxon>Pasteurellales</taxon>
        <taxon>Pasteurellaceae</taxon>
        <taxon>Gallibacterium</taxon>
    </lineage>
</organism>
<protein>
    <submittedName>
        <fullName evidence="1 2">Antitoxin</fullName>
    </submittedName>
</protein>
<dbReference type="RefSeq" id="WP_013746890.1">
    <property type="nucleotide sequence ID" value="NZ_JARTEI010000004.1"/>
</dbReference>
<gene>
    <name evidence="2" type="primary">vapB</name>
    <name evidence="1" type="ORF">JP32_02440</name>
    <name evidence="2" type="ORF">NCTC11413_01247</name>
</gene>
<evidence type="ECO:0000313" key="3">
    <source>
        <dbReference type="Proteomes" id="UP000030526"/>
    </source>
</evidence>
<dbReference type="InterPro" id="IPR037914">
    <property type="entry name" value="SpoVT-AbrB_sf"/>
</dbReference>
<dbReference type="NCBIfam" id="NF040493">
    <property type="entry name" value="TA_anti_VapB"/>
    <property type="match status" value="1"/>
</dbReference>
<reference evidence="2 4" key="2">
    <citation type="submission" date="2018-06" db="EMBL/GenBank/DDBJ databases">
        <authorList>
            <consortium name="Pathogen Informatics"/>
            <person name="Doyle S."/>
        </authorList>
    </citation>
    <scope>NUCLEOTIDE SEQUENCE [LARGE SCALE GENOMIC DNA]</scope>
    <source>
        <strain evidence="2 4">NCTC11413</strain>
    </source>
</reference>
<dbReference type="InterPro" id="IPR051734">
    <property type="entry name" value="VapB_TA_antitoxins"/>
</dbReference>
<sequence>MSVVTATVFMNNKSQAIRIPKAAELPNTTKSVNIIIQGDMRIITPLNNVWDSWFNDSNSVSDDFMLSREQPQIQEREEL</sequence>
<dbReference type="Gene3D" id="2.10.260.10">
    <property type="match status" value="1"/>
</dbReference>
<dbReference type="OMA" id="VPQGQRW"/>
<accession>A0A0A2XRL2</accession>
<evidence type="ECO:0000313" key="2">
    <source>
        <dbReference type="EMBL" id="STO38123.1"/>
    </source>
</evidence>
<evidence type="ECO:0000313" key="4">
    <source>
        <dbReference type="Proteomes" id="UP000254232"/>
    </source>
</evidence>